<dbReference type="SMART" id="SM00091">
    <property type="entry name" value="PAS"/>
    <property type="match status" value="1"/>
</dbReference>
<dbReference type="PANTHER" id="PTHR45453">
    <property type="entry name" value="PHOSPHATE REGULON SENSOR PROTEIN PHOR"/>
    <property type="match status" value="1"/>
</dbReference>
<sequence length="556" mass="62727">MKKSIYKSMLVLALTTILLTSFLITGVMYRAFYLRMQQEIRNEAIFISSAYNLIGQEFFSSIADQESSSRITWVASDGTVLFDNMADAEKMENHLNRPEIADALKNGFGEAVHLSKTLGTQTFYWAVRLNDGTVLRVSATTNSVFKSVLGFFPYVALITLMVILLTMIIANLLTKKIFLPLNNLNLEDPLSNDVYDELSPLLIRMAKQNDQIKSQFKKLKEQKEEFNAITENIREGIIVLNNKGLILFINKSAADIFNVSTQDIINKHILTLDRSITLQKAIETAMGGHLFEDIFAIGENSFNLLASPVKDEVVVKGVILFILDVTEKQSAEKMRREFAANVSHELKTPLTSILGYAELMKSGMVKPEDISEFSDRIYNEARHLIDLIEDVIRISRLDEKNVQLPFEEIDLLELAKETVGRLSSLAQQKRIKLSVGGDNAIIFGVRQILEEMIYNLCDNAIKYNYENGKVDVNVKTFSDQVVLTVADNGFGIPREHQSRVFERFYRIDKSHSRETGGTGLGLSIVKHSAEFHNAKIRLMSKPGKGTTITVIFSREQ</sequence>
<dbReference type="HOGENOM" id="CLU_000445_89_2_9"/>
<evidence type="ECO:0000256" key="8">
    <source>
        <dbReference type="ARBA" id="ARBA00022777"/>
    </source>
</evidence>
<evidence type="ECO:0000313" key="17">
    <source>
        <dbReference type="Proteomes" id="UP000002145"/>
    </source>
</evidence>
<keyword evidence="6" id="KW-0808">Transferase</keyword>
<keyword evidence="4" id="KW-1003">Cell membrane</keyword>
<feature type="domain" description="Histidine kinase" evidence="14">
    <location>
        <begin position="341"/>
        <end position="556"/>
    </location>
</feature>
<dbReference type="GO" id="GO:0005524">
    <property type="term" value="F:ATP binding"/>
    <property type="evidence" value="ECO:0007669"/>
    <property type="project" value="UniProtKB-KW"/>
</dbReference>
<protein>
    <recommendedName>
        <fullName evidence="3">histidine kinase</fullName>
        <ecNumber evidence="3">2.7.13.3</ecNumber>
    </recommendedName>
</protein>
<dbReference type="PRINTS" id="PR00344">
    <property type="entry name" value="BCTRLSENSOR"/>
</dbReference>
<dbReference type="OrthoDB" id="9813151at2"/>
<dbReference type="AlphaFoldDB" id="A3DFU6"/>
<evidence type="ECO:0000256" key="11">
    <source>
        <dbReference type="ARBA" id="ARBA00023136"/>
    </source>
</evidence>
<reference evidence="16 17" key="2">
    <citation type="journal article" date="2013" name="Biotechnol. Biofuels">
        <title>Global transcriptome analysis of Clostridium thermocellum ATCC 27405 during growth on dilute acid pretreated Populus and switchgrass.</title>
        <authorList>
            <person name="Wilson C.M."/>
            <person name="Rodriguez M.Jr."/>
            <person name="Johnson C.M."/>
            <person name="Martin S.L."/>
            <person name="Chu T.M."/>
            <person name="Wolfinger R.D."/>
            <person name="Hauser L.J."/>
            <person name="Land M.L."/>
            <person name="Klingeman D.M."/>
            <person name="Syed M.H."/>
            <person name="Ragauskas A.J."/>
            <person name="Tschaplinski T.J."/>
            <person name="Mielenz J.R."/>
            <person name="Brown S.D."/>
        </authorList>
    </citation>
    <scope>NUCLEOTIDE SEQUENCE [LARGE SCALE GENOMIC DNA]</scope>
    <source>
        <strain evidence="17">ATCC 27405 / DSM 1237 / JCM 9322 / NBRC 103400 / NCIMB 10682 / NRRL B-4536 / VPI 7372</strain>
    </source>
</reference>
<dbReference type="SMART" id="SM00387">
    <property type="entry name" value="HATPase_c"/>
    <property type="match status" value="1"/>
</dbReference>
<keyword evidence="12" id="KW-0175">Coiled coil</keyword>
<dbReference type="Pfam" id="PF02518">
    <property type="entry name" value="HATPase_c"/>
    <property type="match status" value="1"/>
</dbReference>
<dbReference type="Gene3D" id="3.30.450.20">
    <property type="entry name" value="PAS domain"/>
    <property type="match status" value="1"/>
</dbReference>
<evidence type="ECO:0000256" key="9">
    <source>
        <dbReference type="ARBA" id="ARBA00022840"/>
    </source>
</evidence>
<feature type="coiled-coil region" evidence="12">
    <location>
        <begin position="202"/>
        <end position="229"/>
    </location>
</feature>
<gene>
    <name evidence="16" type="ordered locus">Cthe_1599</name>
</gene>
<dbReference type="CDD" id="cd00075">
    <property type="entry name" value="HATPase"/>
    <property type="match status" value="1"/>
</dbReference>
<dbReference type="InterPro" id="IPR004358">
    <property type="entry name" value="Sig_transdc_His_kin-like_C"/>
</dbReference>
<evidence type="ECO:0000256" key="2">
    <source>
        <dbReference type="ARBA" id="ARBA00004236"/>
    </source>
</evidence>
<reference evidence="17" key="1">
    <citation type="submission" date="2007-02" db="EMBL/GenBank/DDBJ databases">
        <title>Complete sequence of Clostridium thermocellum ATCC 27405.</title>
        <authorList>
            <consortium name="US DOE Joint Genome Institute"/>
            <person name="Copeland A."/>
            <person name="Lucas S."/>
            <person name="Lapidus A."/>
            <person name="Barry K."/>
            <person name="Detter J.C."/>
            <person name="Glavina del Rio T."/>
            <person name="Hammon N."/>
            <person name="Israni S."/>
            <person name="Dalin E."/>
            <person name="Tice H."/>
            <person name="Pitluck S."/>
            <person name="Chertkov O."/>
            <person name="Brettin T."/>
            <person name="Bruce D."/>
            <person name="Han C."/>
            <person name="Tapia R."/>
            <person name="Gilna P."/>
            <person name="Schmutz J."/>
            <person name="Larimer F."/>
            <person name="Land M."/>
            <person name="Hauser L."/>
            <person name="Kyrpides N."/>
            <person name="Mikhailova N."/>
            <person name="Wu J.H.D."/>
            <person name="Newcomb M."/>
            <person name="Richardson P."/>
        </authorList>
    </citation>
    <scope>NUCLEOTIDE SEQUENCE [LARGE SCALE GENOMIC DNA]</scope>
    <source>
        <strain evidence="17">ATCC 27405 / DSM 1237 / JCM 9322 / NBRC 103400 / NCIMB 10682 / NRRL B-4536 / VPI 7372</strain>
    </source>
</reference>
<keyword evidence="17" id="KW-1185">Reference proteome</keyword>
<dbReference type="GO" id="GO:0006355">
    <property type="term" value="P:regulation of DNA-templated transcription"/>
    <property type="evidence" value="ECO:0007669"/>
    <property type="project" value="InterPro"/>
</dbReference>
<dbReference type="RefSeq" id="WP_011838133.1">
    <property type="nucleotide sequence ID" value="NC_009012.1"/>
</dbReference>
<dbReference type="InterPro" id="IPR005467">
    <property type="entry name" value="His_kinase_dom"/>
</dbReference>
<dbReference type="InterPro" id="IPR050351">
    <property type="entry name" value="BphY/WalK/GraS-like"/>
</dbReference>
<keyword evidence="13" id="KW-1133">Transmembrane helix</keyword>
<dbReference type="FunFam" id="1.10.287.130:FF:000008">
    <property type="entry name" value="Two-component sensor histidine kinase"/>
    <property type="match status" value="1"/>
</dbReference>
<dbReference type="NCBIfam" id="TIGR00229">
    <property type="entry name" value="sensory_box"/>
    <property type="match status" value="1"/>
</dbReference>
<keyword evidence="10" id="KW-0902">Two-component regulatory system</keyword>
<keyword evidence="5" id="KW-0597">Phosphoprotein</keyword>
<dbReference type="Pfam" id="PF00989">
    <property type="entry name" value="PAS"/>
    <property type="match status" value="1"/>
</dbReference>
<dbReference type="SMART" id="SM00388">
    <property type="entry name" value="HisKA"/>
    <property type="match status" value="1"/>
</dbReference>
<dbReference type="PANTHER" id="PTHR45453:SF1">
    <property type="entry name" value="PHOSPHATE REGULON SENSOR PROTEIN PHOR"/>
    <property type="match status" value="1"/>
</dbReference>
<evidence type="ECO:0000259" key="15">
    <source>
        <dbReference type="PROSITE" id="PS50112"/>
    </source>
</evidence>
<dbReference type="GO" id="GO:0005886">
    <property type="term" value="C:plasma membrane"/>
    <property type="evidence" value="ECO:0007669"/>
    <property type="project" value="UniProtKB-SubCell"/>
</dbReference>
<dbReference type="GeneID" id="35804503"/>
<evidence type="ECO:0000256" key="7">
    <source>
        <dbReference type="ARBA" id="ARBA00022741"/>
    </source>
</evidence>
<dbReference type="KEGG" id="cth:Cthe_1599"/>
<dbReference type="SUPFAM" id="SSF55785">
    <property type="entry name" value="PYP-like sensor domain (PAS domain)"/>
    <property type="match status" value="1"/>
</dbReference>
<feature type="transmembrane region" description="Helical" evidence="13">
    <location>
        <begin position="151"/>
        <end position="173"/>
    </location>
</feature>
<evidence type="ECO:0000256" key="6">
    <source>
        <dbReference type="ARBA" id="ARBA00022679"/>
    </source>
</evidence>
<dbReference type="GO" id="GO:0004721">
    <property type="term" value="F:phosphoprotein phosphatase activity"/>
    <property type="evidence" value="ECO:0007669"/>
    <property type="project" value="TreeGrafter"/>
</dbReference>
<dbReference type="PROSITE" id="PS50112">
    <property type="entry name" value="PAS"/>
    <property type="match status" value="1"/>
</dbReference>
<dbReference type="SUPFAM" id="SSF47384">
    <property type="entry name" value="Homodimeric domain of signal transducing histidine kinase"/>
    <property type="match status" value="1"/>
</dbReference>
<dbReference type="GO" id="GO:0016036">
    <property type="term" value="P:cellular response to phosphate starvation"/>
    <property type="evidence" value="ECO:0007669"/>
    <property type="project" value="TreeGrafter"/>
</dbReference>
<evidence type="ECO:0000256" key="13">
    <source>
        <dbReference type="SAM" id="Phobius"/>
    </source>
</evidence>
<dbReference type="InterPro" id="IPR035965">
    <property type="entry name" value="PAS-like_dom_sf"/>
</dbReference>
<dbReference type="STRING" id="203119.Cthe_1599"/>
<dbReference type="PROSITE" id="PS50109">
    <property type="entry name" value="HIS_KIN"/>
    <property type="match status" value="1"/>
</dbReference>
<dbReference type="InterPro" id="IPR013767">
    <property type="entry name" value="PAS_fold"/>
</dbReference>
<accession>A3DFU6</accession>
<keyword evidence="7" id="KW-0547">Nucleotide-binding</keyword>
<dbReference type="EC" id="2.7.13.3" evidence="3"/>
<dbReference type="EMBL" id="CP000568">
    <property type="protein sequence ID" value="ABN52825.1"/>
    <property type="molecule type" value="Genomic_DNA"/>
</dbReference>
<keyword evidence="11 13" id="KW-0472">Membrane</keyword>
<dbReference type="FunFam" id="3.30.565.10:FF:000006">
    <property type="entry name" value="Sensor histidine kinase WalK"/>
    <property type="match status" value="1"/>
</dbReference>
<feature type="domain" description="PAS" evidence="15">
    <location>
        <begin position="222"/>
        <end position="270"/>
    </location>
</feature>
<dbReference type="CDD" id="cd00082">
    <property type="entry name" value="HisKA"/>
    <property type="match status" value="1"/>
</dbReference>
<comment type="catalytic activity">
    <reaction evidence="1">
        <text>ATP + protein L-histidine = ADP + protein N-phospho-L-histidine.</text>
        <dbReference type="EC" id="2.7.13.3"/>
    </reaction>
</comment>
<dbReference type="InterPro" id="IPR003594">
    <property type="entry name" value="HATPase_dom"/>
</dbReference>
<dbReference type="Pfam" id="PF00512">
    <property type="entry name" value="HisKA"/>
    <property type="match status" value="1"/>
</dbReference>
<organism evidence="16 17">
    <name type="scientific">Acetivibrio thermocellus (strain ATCC 27405 / DSM 1237 / JCM 9322 / NBRC 103400 / NCIMB 10682 / NRRL B-4536 / VPI 7372)</name>
    <name type="common">Clostridium thermocellum</name>
    <dbReference type="NCBI Taxonomy" id="203119"/>
    <lineage>
        <taxon>Bacteria</taxon>
        <taxon>Bacillati</taxon>
        <taxon>Bacillota</taxon>
        <taxon>Clostridia</taxon>
        <taxon>Eubacteriales</taxon>
        <taxon>Oscillospiraceae</taxon>
        <taxon>Acetivibrio</taxon>
    </lineage>
</organism>
<dbReference type="eggNOG" id="COG5002">
    <property type="taxonomic scope" value="Bacteria"/>
</dbReference>
<dbReference type="Proteomes" id="UP000002145">
    <property type="component" value="Chromosome"/>
</dbReference>
<evidence type="ECO:0000256" key="1">
    <source>
        <dbReference type="ARBA" id="ARBA00000085"/>
    </source>
</evidence>
<dbReference type="InterPro" id="IPR036890">
    <property type="entry name" value="HATPase_C_sf"/>
</dbReference>
<keyword evidence="8 16" id="KW-0418">Kinase</keyword>
<evidence type="ECO:0000256" key="12">
    <source>
        <dbReference type="SAM" id="Coils"/>
    </source>
</evidence>
<dbReference type="InterPro" id="IPR003661">
    <property type="entry name" value="HisK_dim/P_dom"/>
</dbReference>
<dbReference type="Gene3D" id="1.10.287.130">
    <property type="match status" value="1"/>
</dbReference>
<evidence type="ECO:0000256" key="10">
    <source>
        <dbReference type="ARBA" id="ARBA00023012"/>
    </source>
</evidence>
<dbReference type="InterPro" id="IPR000014">
    <property type="entry name" value="PAS"/>
</dbReference>
<dbReference type="InterPro" id="IPR036097">
    <property type="entry name" value="HisK_dim/P_sf"/>
</dbReference>
<evidence type="ECO:0000256" key="4">
    <source>
        <dbReference type="ARBA" id="ARBA00022475"/>
    </source>
</evidence>
<proteinExistence type="predicted"/>
<comment type="subcellular location">
    <subcellularLocation>
        <location evidence="2">Cell membrane</location>
    </subcellularLocation>
</comment>
<evidence type="ECO:0000256" key="3">
    <source>
        <dbReference type="ARBA" id="ARBA00012438"/>
    </source>
</evidence>
<dbReference type="Gene3D" id="3.30.565.10">
    <property type="entry name" value="Histidine kinase-like ATPase, C-terminal domain"/>
    <property type="match status" value="1"/>
</dbReference>
<keyword evidence="13" id="KW-0812">Transmembrane</keyword>
<evidence type="ECO:0000259" key="14">
    <source>
        <dbReference type="PROSITE" id="PS50109"/>
    </source>
</evidence>
<dbReference type="SUPFAM" id="SSF55874">
    <property type="entry name" value="ATPase domain of HSP90 chaperone/DNA topoisomerase II/histidine kinase"/>
    <property type="match status" value="1"/>
</dbReference>
<dbReference type="GO" id="GO:0000155">
    <property type="term" value="F:phosphorelay sensor kinase activity"/>
    <property type="evidence" value="ECO:0007669"/>
    <property type="project" value="InterPro"/>
</dbReference>
<keyword evidence="9" id="KW-0067">ATP-binding</keyword>
<dbReference type="CDD" id="cd00130">
    <property type="entry name" value="PAS"/>
    <property type="match status" value="1"/>
</dbReference>
<evidence type="ECO:0000256" key="5">
    <source>
        <dbReference type="ARBA" id="ARBA00022553"/>
    </source>
</evidence>
<name>A3DFU6_ACET2</name>
<evidence type="ECO:0000313" key="16">
    <source>
        <dbReference type="EMBL" id="ABN52825.1"/>
    </source>
</evidence>